<reference evidence="5" key="2">
    <citation type="submission" date="2004-02" db="EMBL/GenBank/DDBJ databases">
        <authorList>
            <consortium name="Genoscope"/>
            <consortium name="Whitehead Institute Centre for Genome Research"/>
        </authorList>
    </citation>
    <scope>NUCLEOTIDE SEQUENCE</scope>
</reference>
<dbReference type="GO" id="GO:0005634">
    <property type="term" value="C:nucleus"/>
    <property type="evidence" value="ECO:0007669"/>
    <property type="project" value="TreeGrafter"/>
</dbReference>
<protein>
    <submittedName>
        <fullName evidence="5">(spotted green pufferfish) hypothetical protein</fullName>
    </submittedName>
</protein>
<keyword evidence="2" id="KW-0863">Zinc-finger</keyword>
<comment type="caution">
    <text evidence="5">The sequence shown here is derived from an EMBL/GenBank/DDBJ whole genome shotgun (WGS) entry which is preliminary data.</text>
</comment>
<evidence type="ECO:0000256" key="2">
    <source>
        <dbReference type="ARBA" id="ARBA00022771"/>
    </source>
</evidence>
<dbReference type="GO" id="GO:0008270">
    <property type="term" value="F:zinc ion binding"/>
    <property type="evidence" value="ECO:0007669"/>
    <property type="project" value="UniProtKB-KW"/>
</dbReference>
<accession>Q4RAX8</accession>
<organism evidence="5">
    <name type="scientific">Tetraodon nigroviridis</name>
    <name type="common">Spotted green pufferfish</name>
    <name type="synonym">Chelonodon nigroviridis</name>
    <dbReference type="NCBI Taxonomy" id="99883"/>
    <lineage>
        <taxon>Eukaryota</taxon>
        <taxon>Metazoa</taxon>
        <taxon>Chordata</taxon>
        <taxon>Craniata</taxon>
        <taxon>Vertebrata</taxon>
        <taxon>Euteleostomi</taxon>
        <taxon>Actinopterygii</taxon>
        <taxon>Neopterygii</taxon>
        <taxon>Teleostei</taxon>
        <taxon>Neoteleostei</taxon>
        <taxon>Acanthomorphata</taxon>
        <taxon>Eupercaria</taxon>
        <taxon>Tetraodontiformes</taxon>
        <taxon>Tetradontoidea</taxon>
        <taxon>Tetraodontidae</taxon>
        <taxon>Tetraodon</taxon>
    </lineage>
</organism>
<evidence type="ECO:0000259" key="4">
    <source>
        <dbReference type="PROSITE" id="PS00028"/>
    </source>
</evidence>
<dbReference type="OrthoDB" id="4822at2759"/>
<dbReference type="InterPro" id="IPR022755">
    <property type="entry name" value="Znf_C2H2_jaz"/>
</dbReference>
<sequence length="35" mass="4369">EEGDSSFYCELCDKQYLRHQQYDNHINSYDHHHKQ</sequence>
<feature type="non-terminal residue" evidence="5">
    <location>
        <position position="1"/>
    </location>
</feature>
<dbReference type="SUPFAM" id="SSF57667">
    <property type="entry name" value="beta-beta-alpha zinc fingers"/>
    <property type="match status" value="1"/>
</dbReference>
<evidence type="ECO:0000256" key="1">
    <source>
        <dbReference type="ARBA" id="ARBA00022723"/>
    </source>
</evidence>
<dbReference type="PANTHER" id="PTHR17614">
    <property type="entry name" value="ZINC FINGER-CONTAINING"/>
    <property type="match status" value="1"/>
</dbReference>
<dbReference type="Pfam" id="PF12171">
    <property type="entry name" value="zf-C2H2_jaz"/>
    <property type="match status" value="1"/>
</dbReference>
<name>Q4RAX8_TETNG</name>
<dbReference type="EMBL" id="CAAE01022711">
    <property type="protein sequence ID" value="CAG14455.1"/>
    <property type="molecule type" value="Genomic_DNA"/>
</dbReference>
<keyword evidence="1" id="KW-0479">Metal-binding</keyword>
<dbReference type="PROSITE" id="PS00028">
    <property type="entry name" value="ZINC_FINGER_C2H2_1"/>
    <property type="match status" value="1"/>
</dbReference>
<dbReference type="InterPro" id="IPR013087">
    <property type="entry name" value="Znf_C2H2_type"/>
</dbReference>
<proteinExistence type="predicted"/>
<dbReference type="PANTHER" id="PTHR17614:SF13">
    <property type="entry name" value="ZINC FINGER PROTEIN 804A"/>
    <property type="match status" value="1"/>
</dbReference>
<dbReference type="InterPro" id="IPR052445">
    <property type="entry name" value="ZnF-G_patch_domain"/>
</dbReference>
<dbReference type="AlphaFoldDB" id="Q4RAX8"/>
<evidence type="ECO:0000256" key="3">
    <source>
        <dbReference type="ARBA" id="ARBA00022833"/>
    </source>
</evidence>
<dbReference type="InterPro" id="IPR036236">
    <property type="entry name" value="Znf_C2H2_sf"/>
</dbReference>
<keyword evidence="3" id="KW-0862">Zinc</keyword>
<feature type="domain" description="C2H2-type" evidence="4">
    <location>
        <begin position="9"/>
        <end position="31"/>
    </location>
</feature>
<gene>
    <name evidence="5" type="ORF">GSTENG00037243001</name>
</gene>
<evidence type="ECO:0000313" key="5">
    <source>
        <dbReference type="EMBL" id="CAG14455.1"/>
    </source>
</evidence>
<dbReference type="KEGG" id="tng:GSTEN00037243G001"/>
<feature type="non-terminal residue" evidence="5">
    <location>
        <position position="35"/>
    </location>
</feature>
<reference evidence="5" key="1">
    <citation type="journal article" date="2004" name="Nature">
        <title>Genome duplication in the teleost fish Tetraodon nigroviridis reveals the early vertebrate proto-karyotype.</title>
        <authorList>
            <person name="Jaillon O."/>
            <person name="Aury J.-M."/>
            <person name="Brunet F."/>
            <person name="Petit J.-L."/>
            <person name="Stange-Thomann N."/>
            <person name="Mauceli E."/>
            <person name="Bouneau L."/>
            <person name="Fischer C."/>
            <person name="Ozouf-Costaz C."/>
            <person name="Bernot A."/>
            <person name="Nicaud S."/>
            <person name="Jaffe D."/>
            <person name="Fisher S."/>
            <person name="Lutfalla G."/>
            <person name="Dossat C."/>
            <person name="Segurens B."/>
            <person name="Dasilva C."/>
            <person name="Salanoubat M."/>
            <person name="Levy M."/>
            <person name="Boudet N."/>
            <person name="Castellano S."/>
            <person name="Anthouard V."/>
            <person name="Jubin C."/>
            <person name="Castelli V."/>
            <person name="Katinka M."/>
            <person name="Vacherie B."/>
            <person name="Biemont C."/>
            <person name="Skalli Z."/>
            <person name="Cattolico L."/>
            <person name="Poulain J."/>
            <person name="De Berardinis V."/>
            <person name="Cruaud C."/>
            <person name="Duprat S."/>
            <person name="Brottier P."/>
            <person name="Coutanceau J.-P."/>
            <person name="Gouzy J."/>
            <person name="Parra G."/>
            <person name="Lardier G."/>
            <person name="Chapple C."/>
            <person name="McKernan K.J."/>
            <person name="McEwan P."/>
            <person name="Bosak S."/>
            <person name="Kellis M."/>
            <person name="Volff J.-N."/>
            <person name="Guigo R."/>
            <person name="Zody M.C."/>
            <person name="Mesirov J."/>
            <person name="Lindblad-Toh K."/>
            <person name="Birren B."/>
            <person name="Nusbaum C."/>
            <person name="Kahn D."/>
            <person name="Robinson-Rechavi M."/>
            <person name="Laudet V."/>
            <person name="Schachter V."/>
            <person name="Quetier F."/>
            <person name="Saurin W."/>
            <person name="Scarpelli C."/>
            <person name="Wincker P."/>
            <person name="Lander E.S."/>
            <person name="Weissenbach J."/>
            <person name="Roest Crollius H."/>
        </authorList>
    </citation>
    <scope>NUCLEOTIDE SEQUENCE [LARGE SCALE GENOMIC DNA]</scope>
</reference>